<dbReference type="KEGG" id="dwi:6645624"/>
<evidence type="ECO:0000256" key="1">
    <source>
        <dbReference type="ARBA" id="ARBA00004245"/>
    </source>
</evidence>
<feature type="compositionally biased region" description="Polar residues" evidence="10">
    <location>
        <begin position="208"/>
        <end position="224"/>
    </location>
</feature>
<dbReference type="EMBL" id="CH964095">
    <property type="protein sequence ID" value="KRF99012.1"/>
    <property type="molecule type" value="Genomic_DNA"/>
</dbReference>
<evidence type="ECO:0000256" key="9">
    <source>
        <dbReference type="SAM" id="Coils"/>
    </source>
</evidence>
<dbReference type="STRING" id="7260.B4N4P0"/>
<dbReference type="GO" id="GO:0030286">
    <property type="term" value="C:dynein complex"/>
    <property type="evidence" value="ECO:0007669"/>
    <property type="project" value="UniProtKB-KW"/>
</dbReference>
<feature type="region of interest" description="Disordered" evidence="10">
    <location>
        <begin position="82"/>
        <end position="191"/>
    </location>
</feature>
<evidence type="ECO:0000313" key="13">
    <source>
        <dbReference type="EMBL" id="KRF99012.1"/>
    </source>
</evidence>
<dbReference type="InterPro" id="IPR036859">
    <property type="entry name" value="CAP-Gly_dom_sf"/>
</dbReference>
<dbReference type="GO" id="GO:0045198">
    <property type="term" value="P:establishment of epithelial cell apical/basal polarity"/>
    <property type="evidence" value="ECO:0007669"/>
    <property type="project" value="EnsemblMetazoa"/>
</dbReference>
<organism evidence="12 14">
    <name type="scientific">Drosophila willistoni</name>
    <name type="common">Fruit fly</name>
    <dbReference type="NCBI Taxonomy" id="7260"/>
    <lineage>
        <taxon>Eukaryota</taxon>
        <taxon>Metazoa</taxon>
        <taxon>Ecdysozoa</taxon>
        <taxon>Arthropoda</taxon>
        <taxon>Hexapoda</taxon>
        <taxon>Insecta</taxon>
        <taxon>Pterygota</taxon>
        <taxon>Neoptera</taxon>
        <taxon>Endopterygota</taxon>
        <taxon>Diptera</taxon>
        <taxon>Brachycera</taxon>
        <taxon>Muscomorpha</taxon>
        <taxon>Ephydroidea</taxon>
        <taxon>Drosophilidae</taxon>
        <taxon>Drosophila</taxon>
        <taxon>Sophophora</taxon>
    </lineage>
</organism>
<dbReference type="GO" id="GO:0000776">
    <property type="term" value="C:kinetochore"/>
    <property type="evidence" value="ECO:0007669"/>
    <property type="project" value="EnsemblMetazoa"/>
</dbReference>
<dbReference type="Pfam" id="PF01302">
    <property type="entry name" value="CAP_GLY"/>
    <property type="match status" value="1"/>
</dbReference>
<evidence type="ECO:0000256" key="5">
    <source>
        <dbReference type="ARBA" id="ARBA00022701"/>
    </source>
</evidence>
<dbReference type="GO" id="GO:1904115">
    <property type="term" value="C:axon cytoplasm"/>
    <property type="evidence" value="ECO:0007669"/>
    <property type="project" value="EnsemblMetazoa"/>
</dbReference>
<reference evidence="12" key="4">
    <citation type="journal article" date="2008" name="Bioinformatics">
        <title>Assembly reconciliation.</title>
        <authorList>
            <person name="Zimin A.V."/>
            <person name="Smith D.R."/>
            <person name="Sutton G."/>
            <person name="Yorke J.A."/>
        </authorList>
    </citation>
    <scope>NUCLEOTIDE SEQUENCE</scope>
    <source>
        <strain evidence="12">TSC#14030-0811.24</strain>
    </source>
</reference>
<dbReference type="SUPFAM" id="SSF74924">
    <property type="entry name" value="Cap-Gly domain"/>
    <property type="match status" value="1"/>
</dbReference>
<feature type="domain" description="CAP-Gly" evidence="11">
    <location>
        <begin position="27"/>
        <end position="69"/>
    </location>
</feature>
<name>B4N4P0_DROWI</name>
<dbReference type="InterPro" id="IPR000938">
    <property type="entry name" value="CAP-Gly_domain"/>
</dbReference>
<dbReference type="GO" id="GO:0030496">
    <property type="term" value="C:midbody"/>
    <property type="evidence" value="ECO:0007669"/>
    <property type="project" value="EnsemblMetazoa"/>
</dbReference>
<dbReference type="Proteomes" id="UP000007798">
    <property type="component" value="Unassembled WGS sequence"/>
</dbReference>
<keyword evidence="14" id="KW-1185">Reference proteome</keyword>
<dbReference type="GO" id="GO:0035149">
    <property type="term" value="P:lumen formation, open tracheal system"/>
    <property type="evidence" value="ECO:0007669"/>
    <property type="project" value="EnsemblMetazoa"/>
</dbReference>
<feature type="region of interest" description="Disordered" evidence="10">
    <location>
        <begin position="1100"/>
        <end position="1130"/>
    </location>
</feature>
<evidence type="ECO:0000256" key="10">
    <source>
        <dbReference type="SAM" id="MobiDB-lite"/>
    </source>
</evidence>
<feature type="region of interest" description="Disordered" evidence="10">
    <location>
        <begin position="207"/>
        <end position="229"/>
    </location>
</feature>
<dbReference type="HOGENOM" id="CLU_002523_0_1_1"/>
<evidence type="ECO:0000313" key="12">
    <source>
        <dbReference type="EMBL" id="EDW79114.1"/>
    </source>
</evidence>
<dbReference type="GO" id="GO:0042052">
    <property type="term" value="P:rhabdomere development"/>
    <property type="evidence" value="ECO:0007669"/>
    <property type="project" value="EnsemblMetazoa"/>
</dbReference>
<dbReference type="GO" id="GO:0061176">
    <property type="term" value="C:type Ib terminal bouton"/>
    <property type="evidence" value="ECO:0007669"/>
    <property type="project" value="EnsemblMetazoa"/>
</dbReference>
<dbReference type="GO" id="GO:0019896">
    <property type="term" value="P:axonal transport of mitochondrion"/>
    <property type="evidence" value="ECO:0007669"/>
    <property type="project" value="EnsemblMetazoa"/>
</dbReference>
<reference evidence="13" key="2">
    <citation type="submission" date="2006-08" db="EMBL/GenBank/DDBJ databases">
        <authorList>
            <person name="Qian G."/>
            <person name="Yu M."/>
        </authorList>
    </citation>
    <scope>NUCLEOTIDE SEQUENCE</scope>
    <source>
        <strain evidence="13">TSC#14030-0811.24</strain>
    </source>
</reference>
<dbReference type="GO" id="GO:1990049">
    <property type="term" value="P:retrograde neuronal dense core vesicle transport"/>
    <property type="evidence" value="ECO:0007669"/>
    <property type="project" value="EnsemblMetazoa"/>
</dbReference>
<evidence type="ECO:0000259" key="11">
    <source>
        <dbReference type="PROSITE" id="PS50245"/>
    </source>
</evidence>
<feature type="compositionally biased region" description="Polar residues" evidence="10">
    <location>
        <begin position="132"/>
        <end position="155"/>
    </location>
</feature>
<dbReference type="GO" id="GO:0000132">
    <property type="term" value="P:establishment of mitotic spindle orientation"/>
    <property type="evidence" value="ECO:0007669"/>
    <property type="project" value="TreeGrafter"/>
</dbReference>
<dbReference type="EMBL" id="CH964095">
    <property type="protein sequence ID" value="EDW79114.1"/>
    <property type="molecule type" value="Genomic_DNA"/>
</dbReference>
<evidence type="ECO:0000313" key="14">
    <source>
        <dbReference type="Proteomes" id="UP000007798"/>
    </source>
</evidence>
<dbReference type="OMA" id="LFEMEPV"/>
<gene>
    <name evidence="12" type="primary">Dwil\GK10424</name>
    <name evidence="12" type="ORF">Dwil_GK10424</name>
</gene>
<dbReference type="PROSITE" id="PS50245">
    <property type="entry name" value="CAP_GLY_2"/>
    <property type="match status" value="1"/>
</dbReference>
<keyword evidence="5" id="KW-0493">Microtubule</keyword>
<evidence type="ECO:0000256" key="3">
    <source>
        <dbReference type="ARBA" id="ARBA00016574"/>
    </source>
</evidence>
<keyword evidence="4" id="KW-0963">Cytoplasm</keyword>
<keyword evidence="6" id="KW-0243">Dynein</keyword>
<comment type="subcellular location">
    <subcellularLocation>
        <location evidence="1">Cytoplasm</location>
        <location evidence="1">Cytoskeleton</location>
    </subcellularLocation>
</comment>
<evidence type="ECO:0000256" key="2">
    <source>
        <dbReference type="ARBA" id="ARBA00011010"/>
    </source>
</evidence>
<feature type="compositionally biased region" description="Low complexity" evidence="10">
    <location>
        <begin position="109"/>
        <end position="131"/>
    </location>
</feature>
<dbReference type="OrthoDB" id="2130750at2759"/>
<dbReference type="GO" id="GO:0051299">
    <property type="term" value="P:centrosome separation"/>
    <property type="evidence" value="ECO:0007669"/>
    <property type="project" value="EnsemblMetazoa"/>
</dbReference>
<dbReference type="GO" id="GO:0051642">
    <property type="term" value="P:centrosome localization"/>
    <property type="evidence" value="ECO:0007669"/>
    <property type="project" value="EnsemblMetazoa"/>
</dbReference>
<keyword evidence="7 9" id="KW-0175">Coiled coil</keyword>
<evidence type="ECO:0000256" key="4">
    <source>
        <dbReference type="ARBA" id="ARBA00022490"/>
    </source>
</evidence>
<dbReference type="GO" id="GO:0008017">
    <property type="term" value="F:microtubule binding"/>
    <property type="evidence" value="ECO:0007669"/>
    <property type="project" value="EnsemblMetazoa"/>
</dbReference>
<dbReference type="GO" id="GO:0031616">
    <property type="term" value="C:spindle pole centrosome"/>
    <property type="evidence" value="ECO:0007669"/>
    <property type="project" value="EnsemblMetazoa"/>
</dbReference>
<reference evidence="12" key="1">
    <citation type="submission" date="2006-08" db="EMBL/GenBank/DDBJ databases">
        <authorList>
            <person name="Remington K."/>
            <person name="Strausberg R."/>
            <person name="Sutton G."/>
            <person name="Walenz B."/>
            <person name="Johnson J."/>
            <person name="Utterback T."/>
            <person name="Venter J.C."/>
        </authorList>
    </citation>
    <scope>NUCLEOTIDE SEQUENCE</scope>
    <source>
        <strain evidence="12">TSC#14030-0811.24</strain>
    </source>
</reference>
<feature type="coiled-coil region" evidence="9">
    <location>
        <begin position="232"/>
        <end position="576"/>
    </location>
</feature>
<evidence type="ECO:0000256" key="7">
    <source>
        <dbReference type="ARBA" id="ARBA00023054"/>
    </source>
</evidence>
<dbReference type="InterPro" id="IPR022157">
    <property type="entry name" value="Dynactin"/>
</dbReference>
<feature type="coiled-coil region" evidence="9">
    <location>
        <begin position="988"/>
        <end position="1096"/>
    </location>
</feature>
<dbReference type="SMR" id="B4N4P0"/>
<reference evidence="12 14" key="3">
    <citation type="journal article" date="2007" name="Nature">
        <title>Evolution of genes and genomes on the Drosophila phylogeny.</title>
        <authorList>
            <consortium name="Drosophila 12 Genomes Consortium"/>
            <person name="Clark A.G."/>
            <person name="Eisen M.B."/>
            <person name="Smith D.R."/>
            <person name="Bergman C.M."/>
            <person name="Oliver B."/>
            <person name="Markow T.A."/>
            <person name="Kaufman T.C."/>
            <person name="Kellis M."/>
            <person name="Gelbart W."/>
            <person name="Iyer V.N."/>
            <person name="Pollard D.A."/>
            <person name="Sackton T.B."/>
            <person name="Larracuente A.M."/>
            <person name="Singh N.D."/>
            <person name="Abad J.P."/>
            <person name="Abt D.N."/>
            <person name="Adryan B."/>
            <person name="Aguade M."/>
            <person name="Akashi H."/>
            <person name="Anderson W.W."/>
            <person name="Aquadro C.F."/>
            <person name="Ardell D.H."/>
            <person name="Arguello R."/>
            <person name="Artieri C.G."/>
            <person name="Barbash D.A."/>
            <person name="Barker D."/>
            <person name="Barsanti P."/>
            <person name="Batterham P."/>
            <person name="Batzoglou S."/>
            <person name="Begun D."/>
            <person name="Bhutkar A."/>
            <person name="Blanco E."/>
            <person name="Bosak S.A."/>
            <person name="Bradley R.K."/>
            <person name="Brand A.D."/>
            <person name="Brent M.R."/>
            <person name="Brooks A.N."/>
            <person name="Brown R.H."/>
            <person name="Butlin R.K."/>
            <person name="Caggese C."/>
            <person name="Calvi B.R."/>
            <person name="Bernardo de Carvalho A."/>
            <person name="Caspi A."/>
            <person name="Castrezana S."/>
            <person name="Celniker S.E."/>
            <person name="Chang J.L."/>
            <person name="Chapple C."/>
            <person name="Chatterji S."/>
            <person name="Chinwalla A."/>
            <person name="Civetta A."/>
            <person name="Clifton S.W."/>
            <person name="Comeron J.M."/>
            <person name="Costello J.C."/>
            <person name="Coyne J.A."/>
            <person name="Daub J."/>
            <person name="David R.G."/>
            <person name="Delcher A.L."/>
            <person name="Delehaunty K."/>
            <person name="Do C.B."/>
            <person name="Ebling H."/>
            <person name="Edwards K."/>
            <person name="Eickbush T."/>
            <person name="Evans J.D."/>
            <person name="Filipski A."/>
            <person name="Findeiss S."/>
            <person name="Freyhult E."/>
            <person name="Fulton L."/>
            <person name="Fulton R."/>
            <person name="Garcia A.C."/>
            <person name="Gardiner A."/>
            <person name="Garfield D.A."/>
            <person name="Garvin B.E."/>
            <person name="Gibson G."/>
            <person name="Gilbert D."/>
            <person name="Gnerre S."/>
            <person name="Godfrey J."/>
            <person name="Good R."/>
            <person name="Gotea V."/>
            <person name="Gravely B."/>
            <person name="Greenberg A.J."/>
            <person name="Griffiths-Jones S."/>
            <person name="Gross S."/>
            <person name="Guigo R."/>
            <person name="Gustafson E.A."/>
            <person name="Haerty W."/>
            <person name="Hahn M.W."/>
            <person name="Halligan D.L."/>
            <person name="Halpern A.L."/>
            <person name="Halter G.M."/>
            <person name="Han M.V."/>
            <person name="Heger A."/>
            <person name="Hillier L."/>
            <person name="Hinrichs A.S."/>
            <person name="Holmes I."/>
            <person name="Hoskins R.A."/>
            <person name="Hubisz M.J."/>
            <person name="Hultmark D."/>
            <person name="Huntley M.A."/>
            <person name="Jaffe D.B."/>
            <person name="Jagadeeshan S."/>
            <person name="Jeck W.R."/>
            <person name="Johnson J."/>
            <person name="Jones C.D."/>
            <person name="Jordan W.C."/>
            <person name="Karpen G.H."/>
            <person name="Kataoka E."/>
            <person name="Keightley P.D."/>
            <person name="Kheradpour P."/>
            <person name="Kirkness E.F."/>
            <person name="Koerich L.B."/>
            <person name="Kristiansen K."/>
            <person name="Kudrna D."/>
            <person name="Kulathinal R.J."/>
            <person name="Kumar S."/>
            <person name="Kwok R."/>
            <person name="Lander E."/>
            <person name="Langley C.H."/>
            <person name="Lapoint R."/>
            <person name="Lazzaro B.P."/>
            <person name="Lee S.J."/>
            <person name="Levesque L."/>
            <person name="Li R."/>
            <person name="Lin C.F."/>
            <person name="Lin M.F."/>
            <person name="Lindblad-Toh K."/>
            <person name="Llopart A."/>
            <person name="Long M."/>
            <person name="Low L."/>
            <person name="Lozovsky E."/>
            <person name="Lu J."/>
            <person name="Luo M."/>
            <person name="Machado C.A."/>
            <person name="Makalowski W."/>
            <person name="Marzo M."/>
            <person name="Matsuda M."/>
            <person name="Matzkin L."/>
            <person name="McAllister B."/>
            <person name="McBride C.S."/>
            <person name="McKernan B."/>
            <person name="McKernan K."/>
            <person name="Mendez-Lago M."/>
            <person name="Minx P."/>
            <person name="Mollenhauer M.U."/>
            <person name="Montooth K."/>
            <person name="Mount S.M."/>
            <person name="Mu X."/>
            <person name="Myers E."/>
            <person name="Negre B."/>
            <person name="Newfeld S."/>
            <person name="Nielsen R."/>
            <person name="Noor M.A."/>
            <person name="O'Grady P."/>
            <person name="Pachter L."/>
            <person name="Papaceit M."/>
            <person name="Parisi M.J."/>
            <person name="Parisi M."/>
            <person name="Parts L."/>
            <person name="Pedersen J.S."/>
            <person name="Pesole G."/>
            <person name="Phillippy A.M."/>
            <person name="Ponting C.P."/>
            <person name="Pop M."/>
            <person name="Porcelli D."/>
            <person name="Powell J.R."/>
            <person name="Prohaska S."/>
            <person name="Pruitt K."/>
            <person name="Puig M."/>
            <person name="Quesneville H."/>
            <person name="Ram K.R."/>
            <person name="Rand D."/>
            <person name="Rasmussen M.D."/>
            <person name="Reed L.K."/>
            <person name="Reenan R."/>
            <person name="Reily A."/>
            <person name="Remington K.A."/>
            <person name="Rieger T.T."/>
            <person name="Ritchie M.G."/>
            <person name="Robin C."/>
            <person name="Rogers Y.H."/>
            <person name="Rohde C."/>
            <person name="Rozas J."/>
            <person name="Rubenfield M.J."/>
            <person name="Ruiz A."/>
            <person name="Russo S."/>
            <person name="Salzberg S.L."/>
            <person name="Sanchez-Gracia A."/>
            <person name="Saranga D.J."/>
            <person name="Sato H."/>
            <person name="Schaeffer S.W."/>
            <person name="Schatz M.C."/>
            <person name="Schlenke T."/>
            <person name="Schwartz R."/>
            <person name="Segarra C."/>
            <person name="Singh R.S."/>
            <person name="Sirot L."/>
            <person name="Sirota M."/>
            <person name="Sisneros N.B."/>
            <person name="Smith C.D."/>
            <person name="Smith T.F."/>
            <person name="Spieth J."/>
            <person name="Stage D.E."/>
            <person name="Stark A."/>
            <person name="Stephan W."/>
            <person name="Strausberg R.L."/>
            <person name="Strempel S."/>
            <person name="Sturgill D."/>
            <person name="Sutton G."/>
            <person name="Sutton G.G."/>
            <person name="Tao W."/>
            <person name="Teichmann S."/>
            <person name="Tobari Y.N."/>
            <person name="Tomimura Y."/>
            <person name="Tsolas J.M."/>
            <person name="Valente V.L."/>
            <person name="Venter E."/>
            <person name="Venter J.C."/>
            <person name="Vicario S."/>
            <person name="Vieira F.G."/>
            <person name="Vilella A.J."/>
            <person name="Villasante A."/>
            <person name="Walenz B."/>
            <person name="Wang J."/>
            <person name="Wasserman M."/>
            <person name="Watts T."/>
            <person name="Wilson D."/>
            <person name="Wilson R.K."/>
            <person name="Wing R.A."/>
            <person name="Wolfner M.F."/>
            <person name="Wong A."/>
            <person name="Wong G.K."/>
            <person name="Wu C.I."/>
            <person name="Wu G."/>
            <person name="Yamamoto D."/>
            <person name="Yang H.P."/>
            <person name="Yang S.P."/>
            <person name="Yorke J.A."/>
            <person name="Yoshida K."/>
            <person name="Zdobnov E."/>
            <person name="Zhang P."/>
            <person name="Zhang Y."/>
            <person name="Zimin A.V."/>
            <person name="Baldwin J."/>
            <person name="Abdouelleil A."/>
            <person name="Abdulkadir J."/>
            <person name="Abebe A."/>
            <person name="Abera B."/>
            <person name="Abreu J."/>
            <person name="Acer S.C."/>
            <person name="Aftuck L."/>
            <person name="Alexander A."/>
            <person name="An P."/>
            <person name="Anderson E."/>
            <person name="Anderson S."/>
            <person name="Arachi H."/>
            <person name="Azer M."/>
            <person name="Bachantsang P."/>
            <person name="Barry A."/>
            <person name="Bayul T."/>
            <person name="Berlin A."/>
            <person name="Bessette D."/>
            <person name="Bloom T."/>
            <person name="Blye J."/>
            <person name="Boguslavskiy L."/>
            <person name="Bonnet C."/>
            <person name="Boukhgalter B."/>
            <person name="Bourzgui I."/>
            <person name="Brown A."/>
            <person name="Cahill P."/>
            <person name="Channer S."/>
            <person name="Cheshatsang Y."/>
            <person name="Chuda L."/>
            <person name="Citroen M."/>
            <person name="Collymore A."/>
            <person name="Cooke P."/>
            <person name="Costello M."/>
            <person name="D'Aco K."/>
            <person name="Daza R."/>
            <person name="De Haan G."/>
            <person name="DeGray S."/>
            <person name="DeMaso C."/>
            <person name="Dhargay N."/>
            <person name="Dooley K."/>
            <person name="Dooley E."/>
            <person name="Doricent M."/>
            <person name="Dorje P."/>
            <person name="Dorjee K."/>
            <person name="Dupes A."/>
            <person name="Elong R."/>
            <person name="Falk J."/>
            <person name="Farina A."/>
            <person name="Faro S."/>
            <person name="Ferguson D."/>
            <person name="Fisher S."/>
            <person name="Foley C.D."/>
            <person name="Franke A."/>
            <person name="Friedrich D."/>
            <person name="Gadbois L."/>
            <person name="Gearin G."/>
            <person name="Gearin C.R."/>
            <person name="Giannoukos G."/>
            <person name="Goode T."/>
            <person name="Graham J."/>
            <person name="Grandbois E."/>
            <person name="Grewal S."/>
            <person name="Gyaltsen K."/>
            <person name="Hafez N."/>
            <person name="Hagos B."/>
            <person name="Hall J."/>
            <person name="Henson C."/>
            <person name="Hollinger A."/>
            <person name="Honan T."/>
            <person name="Huard M.D."/>
            <person name="Hughes L."/>
            <person name="Hurhula B."/>
            <person name="Husby M.E."/>
            <person name="Kamat A."/>
            <person name="Kanga B."/>
            <person name="Kashin S."/>
            <person name="Khazanovich D."/>
            <person name="Kisner P."/>
            <person name="Lance K."/>
            <person name="Lara M."/>
            <person name="Lee W."/>
            <person name="Lennon N."/>
            <person name="Letendre F."/>
            <person name="LeVine R."/>
            <person name="Lipovsky A."/>
            <person name="Liu X."/>
            <person name="Liu J."/>
            <person name="Liu S."/>
            <person name="Lokyitsang T."/>
            <person name="Lokyitsang Y."/>
            <person name="Lubonja R."/>
            <person name="Lui A."/>
            <person name="MacDonald P."/>
            <person name="Magnisalis V."/>
            <person name="Maru K."/>
            <person name="Matthews C."/>
            <person name="McCusker W."/>
            <person name="McDonough S."/>
            <person name="Mehta T."/>
            <person name="Meldrim J."/>
            <person name="Meneus L."/>
            <person name="Mihai O."/>
            <person name="Mihalev A."/>
            <person name="Mihova T."/>
            <person name="Mittelman R."/>
            <person name="Mlenga V."/>
            <person name="Montmayeur A."/>
            <person name="Mulrain L."/>
            <person name="Navidi A."/>
            <person name="Naylor J."/>
            <person name="Negash T."/>
            <person name="Nguyen T."/>
            <person name="Nguyen N."/>
            <person name="Nicol R."/>
            <person name="Norbu C."/>
            <person name="Norbu N."/>
            <person name="Novod N."/>
            <person name="O'Neill B."/>
            <person name="Osman S."/>
            <person name="Markiewicz E."/>
            <person name="Oyono O.L."/>
            <person name="Patti C."/>
            <person name="Phunkhang P."/>
            <person name="Pierre F."/>
            <person name="Priest M."/>
            <person name="Raghuraman S."/>
            <person name="Rege F."/>
            <person name="Reyes R."/>
            <person name="Rise C."/>
            <person name="Rogov P."/>
            <person name="Ross K."/>
            <person name="Ryan E."/>
            <person name="Settipalli S."/>
            <person name="Shea T."/>
            <person name="Sherpa N."/>
            <person name="Shi L."/>
            <person name="Shih D."/>
            <person name="Sparrow T."/>
            <person name="Spaulding J."/>
            <person name="Stalker J."/>
            <person name="Stange-Thomann N."/>
            <person name="Stavropoulos S."/>
            <person name="Stone C."/>
            <person name="Strader C."/>
            <person name="Tesfaye S."/>
            <person name="Thomson T."/>
            <person name="Thoulutsang Y."/>
            <person name="Thoulutsang D."/>
            <person name="Topham K."/>
            <person name="Topping I."/>
            <person name="Tsamla T."/>
            <person name="Vassiliev H."/>
            <person name="Vo A."/>
            <person name="Wangchuk T."/>
            <person name="Wangdi T."/>
            <person name="Weiand M."/>
            <person name="Wilkinson J."/>
            <person name="Wilson A."/>
            <person name="Yadav S."/>
            <person name="Young G."/>
            <person name="Yu Q."/>
            <person name="Zembek L."/>
            <person name="Zhong D."/>
            <person name="Zimmer A."/>
            <person name="Zwirko Z."/>
            <person name="Jaffe D.B."/>
            <person name="Alvarez P."/>
            <person name="Brockman W."/>
            <person name="Butler J."/>
            <person name="Chin C."/>
            <person name="Gnerre S."/>
            <person name="Grabherr M."/>
            <person name="Kleber M."/>
            <person name="Mauceli E."/>
            <person name="MacCallum I."/>
        </authorList>
    </citation>
    <scope>NUCLEOTIDE SEQUENCE [LARGE SCALE GENOMIC DNA]</scope>
    <source>
        <strain evidence="12">TSC#14030-0811.24</strain>
        <strain evidence="14">Tucson 14030-0811.24</strain>
    </source>
</reference>
<dbReference type="GO" id="GO:0051028">
    <property type="term" value="P:mRNA transport"/>
    <property type="evidence" value="ECO:0007669"/>
    <property type="project" value="EnsemblMetazoa"/>
</dbReference>
<dbReference type="GO" id="GO:0007349">
    <property type="term" value="P:cellularization"/>
    <property type="evidence" value="ECO:0007669"/>
    <property type="project" value="EnsemblMetazoa"/>
</dbReference>
<dbReference type="GO" id="GO:0051256">
    <property type="term" value="P:mitotic spindle midzone assembly"/>
    <property type="evidence" value="ECO:0007669"/>
    <property type="project" value="EnsemblMetazoa"/>
</dbReference>
<dbReference type="GO" id="GO:0050772">
    <property type="term" value="P:positive regulation of axonogenesis"/>
    <property type="evidence" value="ECO:0007669"/>
    <property type="project" value="EnsemblMetazoa"/>
</dbReference>
<dbReference type="GO" id="GO:0035011">
    <property type="term" value="P:melanotic encapsulation of foreign target"/>
    <property type="evidence" value="ECO:0007669"/>
    <property type="project" value="EnsemblMetazoa"/>
</dbReference>
<dbReference type="GO" id="GO:0034501">
    <property type="term" value="P:protein localization to kinetochore"/>
    <property type="evidence" value="ECO:0007669"/>
    <property type="project" value="EnsemblMetazoa"/>
</dbReference>
<keyword evidence="8" id="KW-0206">Cytoskeleton</keyword>
<feature type="compositionally biased region" description="Low complexity" evidence="10">
    <location>
        <begin position="162"/>
        <end position="177"/>
    </location>
</feature>
<proteinExistence type="inferred from homology"/>
<dbReference type="InParanoid" id="B4N4P0"/>
<dbReference type="SMART" id="SM01052">
    <property type="entry name" value="CAP_GLY"/>
    <property type="match status" value="1"/>
</dbReference>
<sequence>MSEKNIKVGARVELTGKDLFGTVAYVGMTSFAVGKWVGVVLDEPKGKNSGSIKGQQYFQCDENCGMFVRPTQLRVLVPAPGLAGGKSSSEDVSGTLATPTPMAQPTKARLSGSRTSLSSSRQSLLGSRTQLTTSLNERTGSSTSIATRKSLVPQNSKDKETSSSSSLAEGAATAAAAGGNGGNGGSHASSKRASFVETGFLEILKPQFTPSQPMRSPSFSNPGQSGEDKAALLEAQKTSAELQTQLADLTEKLETLKQRRQEDKERLREFDKMKIQFEQLQEFRTKIMAAQASLQKELQRAKQETKDAIEARERHAQEMAELSDNVEMITLDKEMAEEKADTLQLELEALKERNEELQVDLDLLRSEMQNKAETSIGNIATEGSAGMSTYEFKQLEQQNIRLKETLVRLRDLSAHDKHDIQKLSKELDMKRSEVAELERTKEKLSAKIDELEATVADLQEQVDAALGAEEMVEQLAEQKVELEDKVKLLEEEISQLEALEEVHEQLVESNHELELDLREELEMANAAKKDVLRDRDAAIETIYDRDQTITKFRELVQKLNEQLLELRERSSTNEQKSLQDPSLKLASETIDYKQMFAESKAYTRAIDVQLRQIELSQANEHVQMLTAFMPESFMNRGGDHDSILVILLISRIVFKCGIVVSQTRERFPAVEAVTREAVTQGHTVQQYAFKCRLMHYIHNLQCALHQILYGLNSCQPDTLLRAGSSLPEMIAQEKIVDGIIELLKSNQLDENSTTDNIEKCVAFFNAMNSVLLAGEQLLNETQMIRDCVASLSAACESILNDTAIAKVIIEEAGSTSDSMLLIQFLNEHMESIKQQVKLIKRRLPTDQHVIKVGLSQHKVDAIRVLAQNISRIMSTMHQASKQSLAAIVSNIESDNAAEHTIPQDKYWSLLSAACERIYEQDDRGPTHNFKALLAQANSDLQHIAQHLLDKEYEIISAANALQQQQQQQVPGGQQQRPNSLSTPINQRAQLIKKQLEQKNILAATLENREADIKQLKLAAKMKQNELSEMQIRKDLAEKKLSVLQGEYEHAVDKWKLQYEETRQQLQLKEKEFEETMDHLQSDIDALESEKIDLRDKLKLNTSSGKNQSSDSHSSHNLSTTAAHSTGVGGGGSANVSYSAPAGTAPLVAEEVQLLKCAFNQERNERLRLQAQDMRAKLQQFEPLHVPQPQDQKINALESELTKMKHAWVLSLLQVQANGIQSGNIDAIALQRRHQPVPAKAMISSKASQLASDILSEYLHRKPHRAARGQFAAFPTVDVKRVLQI</sequence>
<dbReference type="FunCoup" id="B4N4P0">
    <property type="interactions" value="1601"/>
</dbReference>
<comment type="similarity">
    <text evidence="2">Belongs to the dynactin 150 kDa subunit family.</text>
</comment>
<dbReference type="GO" id="GO:0006886">
    <property type="term" value="P:intracellular protein transport"/>
    <property type="evidence" value="ECO:0007669"/>
    <property type="project" value="EnsemblMetazoa"/>
</dbReference>
<protein>
    <recommendedName>
        <fullName evidence="3">Dynactin subunit 1</fullName>
    </recommendedName>
</protein>
<dbReference type="GO" id="GO:0051383">
    <property type="term" value="P:kinetochore organization"/>
    <property type="evidence" value="ECO:0007669"/>
    <property type="project" value="EnsemblMetazoa"/>
</dbReference>
<dbReference type="GO" id="GO:0061670">
    <property type="term" value="P:evoked neurotransmitter secretion"/>
    <property type="evidence" value="ECO:0007669"/>
    <property type="project" value="EnsemblMetazoa"/>
</dbReference>
<dbReference type="GO" id="GO:0061803">
    <property type="term" value="C:posterior cell cortex"/>
    <property type="evidence" value="ECO:0007669"/>
    <property type="project" value="EnsemblMetazoa"/>
</dbReference>
<dbReference type="eggNOG" id="KOG0971">
    <property type="taxonomic scope" value="Eukaryota"/>
</dbReference>
<dbReference type="GO" id="GO:0005818">
    <property type="term" value="C:aster"/>
    <property type="evidence" value="ECO:0007669"/>
    <property type="project" value="EnsemblMetazoa"/>
</dbReference>
<evidence type="ECO:0000256" key="8">
    <source>
        <dbReference type="ARBA" id="ARBA00023212"/>
    </source>
</evidence>
<dbReference type="GO" id="GO:0001709">
    <property type="term" value="P:cell fate determination"/>
    <property type="evidence" value="ECO:0007669"/>
    <property type="project" value="EnsemblMetazoa"/>
</dbReference>
<dbReference type="GO" id="GO:0016330">
    <property type="term" value="P:second mitotic wave involved in compound eye morphogenesis"/>
    <property type="evidence" value="ECO:0007669"/>
    <property type="project" value="EnsemblMetazoa"/>
</dbReference>
<dbReference type="PROSITE" id="PS00845">
    <property type="entry name" value="CAP_GLY_1"/>
    <property type="match status" value="1"/>
</dbReference>
<dbReference type="GO" id="GO:0005828">
    <property type="term" value="C:kinetochore microtubule"/>
    <property type="evidence" value="ECO:0007669"/>
    <property type="project" value="EnsemblMetazoa"/>
</dbReference>
<dbReference type="Pfam" id="PF12455">
    <property type="entry name" value="Dynactin"/>
    <property type="match status" value="1"/>
</dbReference>
<evidence type="ECO:0000256" key="6">
    <source>
        <dbReference type="ARBA" id="ARBA00023017"/>
    </source>
</evidence>
<accession>B4N4P0</accession>
<dbReference type="PANTHER" id="PTHR18916:SF91">
    <property type="entry name" value="DYNACTIN SUBUNIT 1"/>
    <property type="match status" value="1"/>
</dbReference>
<dbReference type="GO" id="GO:0048491">
    <property type="term" value="P:retrograde synaptic vesicle transport"/>
    <property type="evidence" value="ECO:0007669"/>
    <property type="project" value="EnsemblMetazoa"/>
</dbReference>
<feature type="compositionally biased region" description="Low complexity" evidence="10">
    <location>
        <begin position="1102"/>
        <end position="1118"/>
    </location>
</feature>
<reference evidence="12" key="5">
    <citation type="submission" date="2008-06" db="EMBL/GenBank/DDBJ databases">
        <authorList>
            <consortium name="FlyBase"/>
        </authorList>
    </citation>
    <scope>NUCLEOTIDE SEQUENCE</scope>
    <source>
        <strain evidence="12">TSC#14030-0811.24</strain>
    </source>
</reference>
<dbReference type="PANTHER" id="PTHR18916">
    <property type="entry name" value="DYNACTIN 1-RELATED MICROTUBULE-BINDING"/>
    <property type="match status" value="1"/>
</dbReference>
<dbReference type="GO" id="GO:0007097">
    <property type="term" value="P:nuclear migration"/>
    <property type="evidence" value="ECO:0007669"/>
    <property type="project" value="TreeGrafter"/>
</dbReference>
<dbReference type="GO" id="GO:0048675">
    <property type="term" value="P:axon extension"/>
    <property type="evidence" value="ECO:0007669"/>
    <property type="project" value="EnsemblMetazoa"/>
</dbReference>
<dbReference type="Gene3D" id="2.30.30.190">
    <property type="entry name" value="CAP Gly-rich-like domain"/>
    <property type="match status" value="1"/>
</dbReference>
<feature type="compositionally biased region" description="Polar residues" evidence="10">
    <location>
        <begin position="86"/>
        <end position="103"/>
    </location>
</feature>
<dbReference type="GO" id="GO:0070840">
    <property type="term" value="F:dynein complex binding"/>
    <property type="evidence" value="ECO:0007669"/>
    <property type="project" value="EnsemblMetazoa"/>
</dbReference>
<dbReference type="GO" id="GO:0045505">
    <property type="term" value="F:dynein intermediate chain binding"/>
    <property type="evidence" value="ECO:0007669"/>
    <property type="project" value="EnsemblMetazoa"/>
</dbReference>